<dbReference type="InterPro" id="IPR001841">
    <property type="entry name" value="Znf_RING"/>
</dbReference>
<protein>
    <submittedName>
        <fullName evidence="21">Helicase-like transcription factor CHR28</fullName>
    </submittedName>
</protein>
<dbReference type="GO" id="GO:0003677">
    <property type="term" value="F:DNA binding"/>
    <property type="evidence" value="ECO:0007669"/>
    <property type="project" value="UniProtKB-KW"/>
</dbReference>
<dbReference type="InterPro" id="IPR000330">
    <property type="entry name" value="SNF2_N"/>
</dbReference>
<name>A0A438K4M5_VITVI</name>
<evidence type="ECO:0000256" key="9">
    <source>
        <dbReference type="ARBA" id="ARBA00022840"/>
    </source>
</evidence>
<keyword evidence="3" id="KW-0479">Metal-binding</keyword>
<evidence type="ECO:0000256" key="12">
    <source>
        <dbReference type="ARBA" id="ARBA00023125"/>
    </source>
</evidence>
<feature type="region of interest" description="Disordered" evidence="17">
    <location>
        <begin position="103"/>
        <end position="155"/>
    </location>
</feature>
<dbReference type="GO" id="GO:0008270">
    <property type="term" value="F:zinc ion binding"/>
    <property type="evidence" value="ECO:0007669"/>
    <property type="project" value="UniProtKB-KW"/>
</dbReference>
<evidence type="ECO:0000256" key="2">
    <source>
        <dbReference type="ARBA" id="ARBA00008438"/>
    </source>
</evidence>
<dbReference type="Proteomes" id="UP000288805">
    <property type="component" value="Unassembled WGS sequence"/>
</dbReference>
<reference evidence="21 22" key="1">
    <citation type="journal article" date="2018" name="PLoS Genet.">
        <title>Population sequencing reveals clonal diversity and ancestral inbreeding in the grapevine cultivar Chardonnay.</title>
        <authorList>
            <person name="Roach M.J."/>
            <person name="Johnson D.L."/>
            <person name="Bohlmann J."/>
            <person name="van Vuuren H.J."/>
            <person name="Jones S.J."/>
            <person name="Pretorius I.S."/>
            <person name="Schmidt S.A."/>
            <person name="Borneman A.R."/>
        </authorList>
    </citation>
    <scope>NUCLEOTIDE SEQUENCE [LARGE SCALE GENOMIC DNA]</scope>
    <source>
        <strain evidence="22">cv. Chardonnay</strain>
        <tissue evidence="21">Leaf</tissue>
    </source>
</reference>
<dbReference type="Pfam" id="PF00097">
    <property type="entry name" value="zf-C3HC4"/>
    <property type="match status" value="1"/>
</dbReference>
<evidence type="ECO:0000259" key="18">
    <source>
        <dbReference type="PROSITE" id="PS50089"/>
    </source>
</evidence>
<dbReference type="GO" id="GO:0080188">
    <property type="term" value="P:gene silencing by siRNA-directed DNA methylation"/>
    <property type="evidence" value="ECO:0007669"/>
    <property type="project" value="UniProtKB-ARBA"/>
</dbReference>
<evidence type="ECO:0000313" key="22">
    <source>
        <dbReference type="Proteomes" id="UP000288805"/>
    </source>
</evidence>
<feature type="domain" description="RING-type" evidence="18">
    <location>
        <begin position="656"/>
        <end position="692"/>
    </location>
</feature>
<evidence type="ECO:0000256" key="1">
    <source>
        <dbReference type="ARBA" id="ARBA00004123"/>
    </source>
</evidence>
<keyword evidence="4" id="KW-0547">Nucleotide-binding</keyword>
<dbReference type="FunFam" id="3.40.50.10810:FF:000071">
    <property type="entry name" value="SNF2 domain-containing protein / helicase domain-containing protein / zinc finger protein-like protein"/>
    <property type="match status" value="1"/>
</dbReference>
<dbReference type="Pfam" id="PF00271">
    <property type="entry name" value="Helicase_C"/>
    <property type="match status" value="1"/>
</dbReference>
<evidence type="ECO:0000256" key="4">
    <source>
        <dbReference type="ARBA" id="ARBA00022741"/>
    </source>
</evidence>
<feature type="compositionally biased region" description="Basic and acidic residues" evidence="17">
    <location>
        <begin position="132"/>
        <end position="142"/>
    </location>
</feature>
<evidence type="ECO:0000256" key="5">
    <source>
        <dbReference type="ARBA" id="ARBA00022771"/>
    </source>
</evidence>
<dbReference type="PANTHER" id="PTHR45626">
    <property type="entry name" value="TRANSCRIPTION TERMINATION FACTOR 2-RELATED"/>
    <property type="match status" value="1"/>
</dbReference>
<evidence type="ECO:0000256" key="15">
    <source>
        <dbReference type="ARBA" id="ARBA00023242"/>
    </source>
</evidence>
<evidence type="ECO:0000256" key="10">
    <source>
        <dbReference type="ARBA" id="ARBA00022853"/>
    </source>
</evidence>
<comment type="similarity">
    <text evidence="2">Belongs to the SNF2/RAD54 helicase family. RAD16 subfamily.</text>
</comment>
<proteinExistence type="inferred from homology"/>
<feature type="compositionally biased region" description="Basic residues" evidence="17">
    <location>
        <begin position="253"/>
        <end position="270"/>
    </location>
</feature>
<sequence length="1013" mass="113052">MDLHISSQLSRMKLKKGAYKSFTIRSPKGSREDLNQPKVEATLPDGLLTVSLLRHQKIALAWMHQKETRSLHCLGGILADDQGLGKTVSMIALIQMQKSLQSKSKSEELHNHSTEALNLDDDDDNANAAGSDKGKQTEETSDSKPISEVSASLPEFRRRRPAAGTLVVCPASVLRQWARELDEKVSEEAKLSVCLYHGGSRTKDPVELAKYDVVLTTYSIVTNEVPKQPLVDDDEGDERNGEKYGLSSEFSVNKKRKKPSNVSKRGKKGRKGIDSSSIDYDCGPLARVGWFRVILDEAQTIKNHRTQVARACCSLRAKRRWCLSGTPIQNAIDDLYSYFRFLKYDPYAVYKSFYNTIKVPISRNSVHGYKKLQAVLRAIMLRRTKDKFDMKNSEVGHTHSDGTIICGYTLVFEYTLAMPRNVRHMYRSVMSSMDVAAVHTSKNEANMHREANGFAYRCHGSKTCGDHSTLIDGTPIINLPPKTICLSKVDFSSEERAFYSKLEADSRSQFKNFYYDINDTKRNIQCTEELGNIRSTLCYSSKSLNHDEIITKYVDESKLVRKKIKYLSCQSLLLVYLHMFCPIMMDREYAAAGTVNQNYANILLMLLRLRQACDHPLLVKGYNTDSIRKVSSEMAKKLPSDILINLLDILETSAICRVCNDPPEDAVVTMCGHVFCYQCVSEYLTGDDNTCPALECKEQLGADVVFSKATLISCISDELDGSLSNSSQSAEKSINLQNEYSSSKIRAALEILQSHCKLTSPDSDPHSSMGCNGCSSSAKIYTEQCYSGVGSSKQTTAYSNPETEGPIKAIVFSQWTSMLDLVEMSMNHSCIQYRRLDGTMSLASRDRAVKDFNTDPEVTVMLMSLKAGNLGLNMVAASLVILLDLWWNPTTEDQAVDRAHRIGQTRPVTVSRITIKDTVEDRILALQEDKRKMVASAFGEDQTGGSATRLTVEDLKYLFMGIFVPSKCRDSESNALVLLCLLIKCYEFPCDQGLAVITCGTQGLPVIELIPMG</sequence>
<dbReference type="Gene3D" id="3.40.50.10810">
    <property type="entry name" value="Tandem AAA-ATPase domain"/>
    <property type="match status" value="3"/>
</dbReference>
<evidence type="ECO:0000256" key="14">
    <source>
        <dbReference type="ARBA" id="ARBA00023163"/>
    </source>
</evidence>
<evidence type="ECO:0000259" key="20">
    <source>
        <dbReference type="PROSITE" id="PS51194"/>
    </source>
</evidence>
<keyword evidence="6" id="KW-0378">Hydrolase</keyword>
<dbReference type="SMART" id="SM00487">
    <property type="entry name" value="DEXDc"/>
    <property type="match status" value="1"/>
</dbReference>
<dbReference type="InterPro" id="IPR027417">
    <property type="entry name" value="P-loop_NTPase"/>
</dbReference>
<keyword evidence="13" id="KW-0943">RNA-mediated gene silencing</keyword>
<keyword evidence="10" id="KW-0156">Chromatin regulator</keyword>
<dbReference type="SMART" id="SM00184">
    <property type="entry name" value="RING"/>
    <property type="match status" value="1"/>
</dbReference>
<dbReference type="Pfam" id="PF00176">
    <property type="entry name" value="SNF2-rel_dom"/>
    <property type="match status" value="1"/>
</dbReference>
<dbReference type="EMBL" id="QGNW01000016">
    <property type="protein sequence ID" value="RVX16156.1"/>
    <property type="molecule type" value="Genomic_DNA"/>
</dbReference>
<feature type="compositionally biased region" description="Basic and acidic residues" evidence="17">
    <location>
        <begin position="104"/>
        <end position="113"/>
    </location>
</feature>
<dbReference type="SUPFAM" id="SSF52540">
    <property type="entry name" value="P-loop containing nucleoside triphosphate hydrolases"/>
    <property type="match status" value="2"/>
</dbReference>
<dbReference type="InterPro" id="IPR013083">
    <property type="entry name" value="Znf_RING/FYVE/PHD"/>
</dbReference>
<organism evidence="21 22">
    <name type="scientific">Vitis vinifera</name>
    <name type="common">Grape</name>
    <dbReference type="NCBI Taxonomy" id="29760"/>
    <lineage>
        <taxon>Eukaryota</taxon>
        <taxon>Viridiplantae</taxon>
        <taxon>Streptophyta</taxon>
        <taxon>Embryophyta</taxon>
        <taxon>Tracheophyta</taxon>
        <taxon>Spermatophyta</taxon>
        <taxon>Magnoliopsida</taxon>
        <taxon>eudicotyledons</taxon>
        <taxon>Gunneridae</taxon>
        <taxon>Pentapetalae</taxon>
        <taxon>rosids</taxon>
        <taxon>Vitales</taxon>
        <taxon>Vitaceae</taxon>
        <taxon>Viteae</taxon>
        <taxon>Vitis</taxon>
    </lineage>
</organism>
<feature type="region of interest" description="Disordered" evidence="17">
    <location>
        <begin position="228"/>
        <end position="274"/>
    </location>
</feature>
<dbReference type="GO" id="GO:0005524">
    <property type="term" value="F:ATP binding"/>
    <property type="evidence" value="ECO:0007669"/>
    <property type="project" value="UniProtKB-KW"/>
</dbReference>
<evidence type="ECO:0000256" key="3">
    <source>
        <dbReference type="ARBA" id="ARBA00022723"/>
    </source>
</evidence>
<keyword evidence="15" id="KW-0539">Nucleus</keyword>
<dbReference type="PROSITE" id="PS51194">
    <property type="entry name" value="HELICASE_CTER"/>
    <property type="match status" value="1"/>
</dbReference>
<evidence type="ECO:0000256" key="16">
    <source>
        <dbReference type="PROSITE-ProRule" id="PRU00175"/>
    </source>
</evidence>
<feature type="domain" description="Helicase ATP-binding" evidence="19">
    <location>
        <begin position="67"/>
        <end position="345"/>
    </location>
</feature>
<dbReference type="GO" id="GO:0004386">
    <property type="term" value="F:helicase activity"/>
    <property type="evidence" value="ECO:0007669"/>
    <property type="project" value="UniProtKB-KW"/>
</dbReference>
<dbReference type="InterPro" id="IPR050628">
    <property type="entry name" value="SNF2_RAD54_helicase_TF"/>
</dbReference>
<evidence type="ECO:0000256" key="17">
    <source>
        <dbReference type="SAM" id="MobiDB-lite"/>
    </source>
</evidence>
<dbReference type="InterPro" id="IPR038718">
    <property type="entry name" value="SNF2-like_sf"/>
</dbReference>
<dbReference type="GO" id="GO:0016787">
    <property type="term" value="F:hydrolase activity"/>
    <property type="evidence" value="ECO:0007669"/>
    <property type="project" value="UniProtKB-KW"/>
</dbReference>
<evidence type="ECO:0000256" key="7">
    <source>
        <dbReference type="ARBA" id="ARBA00022806"/>
    </source>
</evidence>
<keyword evidence="14" id="KW-0804">Transcription</keyword>
<accession>A0A438K4M5</accession>
<keyword evidence="11" id="KW-0805">Transcription regulation</keyword>
<dbReference type="CDD" id="cd18008">
    <property type="entry name" value="DEXDc_SHPRH-like"/>
    <property type="match status" value="1"/>
</dbReference>
<gene>
    <name evidence="21" type="primary">CHR28_4</name>
    <name evidence="21" type="ORF">CK203_014516</name>
</gene>
<dbReference type="InterPro" id="IPR001650">
    <property type="entry name" value="Helicase_C-like"/>
</dbReference>
<evidence type="ECO:0000256" key="6">
    <source>
        <dbReference type="ARBA" id="ARBA00022801"/>
    </source>
</evidence>
<dbReference type="GO" id="GO:0005634">
    <property type="term" value="C:nucleus"/>
    <property type="evidence" value="ECO:0007669"/>
    <property type="project" value="UniProtKB-SubCell"/>
</dbReference>
<dbReference type="InterPro" id="IPR049730">
    <property type="entry name" value="SNF2/RAD54-like_C"/>
</dbReference>
<dbReference type="FunFam" id="3.40.50.10810:FF:000068">
    <property type="entry name" value="SNF2 domain-containing protein / helicase domain-containing protein / zinc finger protein-like protein"/>
    <property type="match status" value="1"/>
</dbReference>
<evidence type="ECO:0000256" key="8">
    <source>
        <dbReference type="ARBA" id="ARBA00022833"/>
    </source>
</evidence>
<keyword evidence="8" id="KW-0862">Zinc</keyword>
<dbReference type="SMART" id="SM00490">
    <property type="entry name" value="HELICc"/>
    <property type="match status" value="1"/>
</dbReference>
<dbReference type="PROSITE" id="PS51192">
    <property type="entry name" value="HELICASE_ATP_BIND_1"/>
    <property type="match status" value="1"/>
</dbReference>
<comment type="caution">
    <text evidence="21">The sequence shown here is derived from an EMBL/GenBank/DDBJ whole genome shotgun (WGS) entry which is preliminary data.</text>
</comment>
<dbReference type="PANTHER" id="PTHR45626:SF24">
    <property type="entry name" value="HELICASE-LIKE TRANSCRIPTION FACTOR CHR28-RELATED"/>
    <property type="match status" value="1"/>
</dbReference>
<comment type="subcellular location">
    <subcellularLocation>
        <location evidence="1">Nucleus</location>
    </subcellularLocation>
</comment>
<evidence type="ECO:0000256" key="13">
    <source>
        <dbReference type="ARBA" id="ARBA00023158"/>
    </source>
</evidence>
<dbReference type="CDD" id="cd18793">
    <property type="entry name" value="SF2_C_SNF"/>
    <property type="match status" value="1"/>
</dbReference>
<keyword evidence="9" id="KW-0067">ATP-binding</keyword>
<evidence type="ECO:0000259" key="19">
    <source>
        <dbReference type="PROSITE" id="PS51192"/>
    </source>
</evidence>
<evidence type="ECO:0000256" key="11">
    <source>
        <dbReference type="ARBA" id="ARBA00023015"/>
    </source>
</evidence>
<dbReference type="InterPro" id="IPR014001">
    <property type="entry name" value="Helicase_ATP-bd"/>
</dbReference>
<dbReference type="PROSITE" id="PS50089">
    <property type="entry name" value="ZF_RING_2"/>
    <property type="match status" value="1"/>
</dbReference>
<dbReference type="InterPro" id="IPR018957">
    <property type="entry name" value="Znf_C3HC4_RING-type"/>
</dbReference>
<feature type="domain" description="Helicase C-terminal" evidence="20">
    <location>
        <begin position="793"/>
        <end position="956"/>
    </location>
</feature>
<keyword evidence="5 16" id="KW-0863">Zinc-finger</keyword>
<dbReference type="InterPro" id="IPR017907">
    <property type="entry name" value="Znf_RING_CS"/>
</dbReference>
<keyword evidence="12" id="KW-0238">DNA-binding</keyword>
<dbReference type="Gene3D" id="3.40.50.300">
    <property type="entry name" value="P-loop containing nucleotide triphosphate hydrolases"/>
    <property type="match status" value="1"/>
</dbReference>
<dbReference type="Gene3D" id="3.30.40.10">
    <property type="entry name" value="Zinc/RING finger domain, C3HC4 (zinc finger)"/>
    <property type="match status" value="1"/>
</dbReference>
<keyword evidence="7 21" id="KW-0347">Helicase</keyword>
<dbReference type="SUPFAM" id="SSF57850">
    <property type="entry name" value="RING/U-box"/>
    <property type="match status" value="1"/>
</dbReference>
<evidence type="ECO:0000313" key="21">
    <source>
        <dbReference type="EMBL" id="RVX16156.1"/>
    </source>
</evidence>
<dbReference type="AlphaFoldDB" id="A0A438K4M5"/>
<dbReference type="PROSITE" id="PS00518">
    <property type="entry name" value="ZF_RING_1"/>
    <property type="match status" value="1"/>
</dbReference>